<dbReference type="InterPro" id="IPR016035">
    <property type="entry name" value="Acyl_Trfase/lysoPLipase"/>
</dbReference>
<reference evidence="12 13" key="1">
    <citation type="submission" date="2016-03" db="EMBL/GenBank/DDBJ databases">
        <title>Comparative genomics of 54 Lactobacillus plantarum strains reveals genomic uncoupling from niche constraints.</title>
        <authorList>
            <person name="Martino M.E."/>
        </authorList>
    </citation>
    <scope>NUCLEOTIDE SEQUENCE [LARGE SCALE GENOMIC DNA]</scope>
    <source>
        <strain evidence="8 13">19.1</strain>
        <strain evidence="9 12">NAB2</strain>
        <strain evidence="7 14">Nizo2260</strain>
    </source>
</reference>
<dbReference type="EMBL" id="LUXO01000022">
    <property type="protein sequence ID" value="KZV04157.1"/>
    <property type="molecule type" value="Genomic_DNA"/>
</dbReference>
<accession>A0A0G9FHB2</accession>
<dbReference type="InterPro" id="IPR014043">
    <property type="entry name" value="Acyl_transferase_dom"/>
</dbReference>
<dbReference type="AlphaFoldDB" id="A0A0G9FHB2"/>
<proteinExistence type="inferred from homology"/>
<comment type="catalytic activity">
    <reaction evidence="3 4">
        <text>holo-[ACP] + malonyl-CoA = malonyl-[ACP] + CoA</text>
        <dbReference type="Rhea" id="RHEA:41792"/>
        <dbReference type="Rhea" id="RHEA-COMP:9623"/>
        <dbReference type="Rhea" id="RHEA-COMP:9685"/>
        <dbReference type="ChEBI" id="CHEBI:57287"/>
        <dbReference type="ChEBI" id="CHEBI:57384"/>
        <dbReference type="ChEBI" id="CHEBI:64479"/>
        <dbReference type="ChEBI" id="CHEBI:78449"/>
        <dbReference type="EC" id="2.3.1.39"/>
    </reaction>
</comment>
<dbReference type="GO" id="GO:0006633">
    <property type="term" value="P:fatty acid biosynthetic process"/>
    <property type="evidence" value="ECO:0007669"/>
    <property type="project" value="TreeGrafter"/>
</dbReference>
<evidence type="ECO:0000313" key="14">
    <source>
        <dbReference type="Proteomes" id="UP000076989"/>
    </source>
</evidence>
<dbReference type="InterPro" id="IPR050858">
    <property type="entry name" value="Mal-CoA-ACP_Trans/PKS_FabD"/>
</dbReference>
<evidence type="ECO:0000313" key="13">
    <source>
        <dbReference type="Proteomes" id="UP000076882"/>
    </source>
</evidence>
<dbReference type="PANTHER" id="PTHR42681:SF1">
    <property type="entry name" value="MALONYL-COA-ACYL CARRIER PROTEIN TRANSACYLASE, MITOCHONDRIAL"/>
    <property type="match status" value="1"/>
</dbReference>
<dbReference type="Gene3D" id="3.40.366.10">
    <property type="entry name" value="Malonyl-Coenzyme A Acyl Carrier Protein, domain 2"/>
    <property type="match status" value="1"/>
</dbReference>
<dbReference type="Proteomes" id="UP000094892">
    <property type="component" value="Unassembled WGS sequence"/>
</dbReference>
<reference evidence="10 15" key="2">
    <citation type="submission" date="2016-08" db="EMBL/GenBank/DDBJ databases">
        <title>Genome sequencing of Lactobacillus plantarum JSA22, isolated from fermented soybean paste.</title>
        <authorList>
            <person name="Choi H.S."/>
        </authorList>
    </citation>
    <scope>NUCLEOTIDE SEQUENCE [LARGE SCALE GENOMIC DNA]</scope>
    <source>
        <strain evidence="10 15">JSA22</strain>
    </source>
</reference>
<dbReference type="InterPro" id="IPR024925">
    <property type="entry name" value="Malonyl_CoA-ACP_transAc"/>
</dbReference>
<evidence type="ECO:0000313" key="9">
    <source>
        <dbReference type="EMBL" id="KZV04157.1"/>
    </source>
</evidence>
<evidence type="ECO:0000313" key="8">
    <source>
        <dbReference type="EMBL" id="KZU91790.1"/>
    </source>
</evidence>
<dbReference type="Proteomes" id="UP000076882">
    <property type="component" value="Unassembled WGS sequence"/>
</dbReference>
<evidence type="ECO:0000313" key="10">
    <source>
        <dbReference type="EMBL" id="ODO61607.1"/>
    </source>
</evidence>
<evidence type="ECO:0000313" key="15">
    <source>
        <dbReference type="Proteomes" id="UP000094892"/>
    </source>
</evidence>
<keyword evidence="1 4" id="KW-0808">Transferase</keyword>
<dbReference type="EMBL" id="CP066817">
    <property type="protein sequence ID" value="QQM59743.1"/>
    <property type="molecule type" value="Genomic_DNA"/>
</dbReference>
<dbReference type="GO" id="GO:0005829">
    <property type="term" value="C:cytosol"/>
    <property type="evidence" value="ECO:0007669"/>
    <property type="project" value="TreeGrafter"/>
</dbReference>
<feature type="active site" evidence="5">
    <location>
        <position position="195"/>
    </location>
</feature>
<evidence type="ECO:0000256" key="2">
    <source>
        <dbReference type="ARBA" id="ARBA00023315"/>
    </source>
</evidence>
<dbReference type="Pfam" id="PF00698">
    <property type="entry name" value="Acyl_transf_1"/>
    <property type="match status" value="1"/>
</dbReference>
<dbReference type="KEGG" id="lpb:SH83_06945"/>
<dbReference type="EMBL" id="LUWI01000010">
    <property type="protein sequence ID" value="KZU06994.1"/>
    <property type="molecule type" value="Genomic_DNA"/>
</dbReference>
<dbReference type="InterPro" id="IPR001227">
    <property type="entry name" value="Ac_transferase_dom_sf"/>
</dbReference>
<evidence type="ECO:0000313" key="12">
    <source>
        <dbReference type="Proteomes" id="UP000076872"/>
    </source>
</evidence>
<reference evidence="11 16" key="3">
    <citation type="submission" date="2020-12" db="EMBL/GenBank/DDBJ databases">
        <title>Whole genome sequencing of Lactobacillus plantarum PC518.</title>
        <authorList>
            <person name="Guo Q."/>
        </authorList>
    </citation>
    <scope>NUCLEOTIDE SEQUENCE [LARGE SCALE GENOMIC DNA]</scope>
    <source>
        <strain evidence="11 16">PC518</strain>
    </source>
</reference>
<evidence type="ECO:0000259" key="6">
    <source>
        <dbReference type="SMART" id="SM00827"/>
    </source>
</evidence>
<feature type="domain" description="Malonyl-CoA:ACP transacylase (MAT)" evidence="6">
    <location>
        <begin position="6"/>
        <end position="290"/>
    </location>
</feature>
<evidence type="ECO:0000256" key="4">
    <source>
        <dbReference type="PIRNR" id="PIRNR000446"/>
    </source>
</evidence>
<sequence length="310" mass="33250">MKTAILFSGQGQQFADMGADLYQTLPAYQATIDEANQVLDWDLRVTADWIDDAQRMPVAITAMNMGLYRALTALLNECPTVLAGLSLGEYAALIAAGVLPFADGLKLVADRARYMQRAGLQHPGEMVAALKVTPALVAAACQSAQAVGVAYPANYNLADQIVIGGDAAGIQAARTYLKTHGVKRVVPLDVAVASHTPLMAAASEALAQRLRFVNIAAPQIPVISNTTVTPFSQATVKETLVKQLVSPTHFAACLQRIATYEVDEIIQVGPGHSLATFAKQTLPGVRVWSIEDVTDWQNYCQDTEEVRERG</sequence>
<comment type="similarity">
    <text evidence="4">Belongs to the fabD family.</text>
</comment>
<dbReference type="PANTHER" id="PTHR42681">
    <property type="entry name" value="MALONYL-COA-ACYL CARRIER PROTEIN TRANSACYLASE, MITOCHONDRIAL"/>
    <property type="match status" value="1"/>
</dbReference>
<evidence type="ECO:0000313" key="11">
    <source>
        <dbReference type="EMBL" id="QQM59743.1"/>
    </source>
</evidence>
<dbReference type="RefSeq" id="WP_003640411.1">
    <property type="nucleotide sequence ID" value="NZ_AP028145.1"/>
</dbReference>
<evidence type="ECO:0000313" key="7">
    <source>
        <dbReference type="EMBL" id="KZU06994.1"/>
    </source>
</evidence>
<evidence type="ECO:0000256" key="3">
    <source>
        <dbReference type="ARBA" id="ARBA00048462"/>
    </source>
</evidence>
<dbReference type="Proteomes" id="UP000076989">
    <property type="component" value="Unassembled WGS sequence"/>
</dbReference>
<dbReference type="EMBL" id="LUXM01000040">
    <property type="protein sequence ID" value="KZU91790.1"/>
    <property type="molecule type" value="Genomic_DNA"/>
</dbReference>
<keyword evidence="2 4" id="KW-0012">Acyltransferase</keyword>
<name>A0A0G9FHB2_LACPN</name>
<dbReference type="PATRIC" id="fig|1590.143.peg.2876"/>
<dbReference type="PIRSF" id="PIRSF000446">
    <property type="entry name" value="Mct"/>
    <property type="match status" value="1"/>
</dbReference>
<evidence type="ECO:0000256" key="1">
    <source>
        <dbReference type="ARBA" id="ARBA00022679"/>
    </source>
</evidence>
<dbReference type="EMBL" id="MCOL01000001">
    <property type="protein sequence ID" value="ODO61607.1"/>
    <property type="molecule type" value="Genomic_DNA"/>
</dbReference>
<organism evidence="10 15">
    <name type="scientific">Lactiplantibacillus plantarum</name>
    <name type="common">Lactobacillus plantarum</name>
    <dbReference type="NCBI Taxonomy" id="1590"/>
    <lineage>
        <taxon>Bacteria</taxon>
        <taxon>Bacillati</taxon>
        <taxon>Bacillota</taxon>
        <taxon>Bacilli</taxon>
        <taxon>Lactobacillales</taxon>
        <taxon>Lactobacillaceae</taxon>
        <taxon>Lactiplantibacillus</taxon>
    </lineage>
</organism>
<feature type="active site" evidence="5">
    <location>
        <position position="86"/>
    </location>
</feature>
<dbReference type="SUPFAM" id="SSF55048">
    <property type="entry name" value="Probable ACP-binding domain of malonyl-CoA ACP transacylase"/>
    <property type="match status" value="1"/>
</dbReference>
<protein>
    <recommendedName>
        <fullName evidence="4">Malonyl CoA-acyl carrier protein transacylase</fullName>
        <ecNumber evidence="4">2.3.1.39</ecNumber>
    </recommendedName>
</protein>
<evidence type="ECO:0000313" key="16">
    <source>
        <dbReference type="Proteomes" id="UP000595466"/>
    </source>
</evidence>
<dbReference type="InterPro" id="IPR016036">
    <property type="entry name" value="Malonyl_transacylase_ACP-bd"/>
</dbReference>
<dbReference type="Gene3D" id="3.30.70.250">
    <property type="entry name" value="Malonyl-CoA ACP transacylase, ACP-binding"/>
    <property type="match status" value="1"/>
</dbReference>
<dbReference type="EC" id="2.3.1.39" evidence="4"/>
<dbReference type="GO" id="GO:0004314">
    <property type="term" value="F:[acyl-carrier-protein] S-malonyltransferase activity"/>
    <property type="evidence" value="ECO:0007669"/>
    <property type="project" value="UniProtKB-EC"/>
</dbReference>
<evidence type="ECO:0000256" key="5">
    <source>
        <dbReference type="PIRSR" id="PIRSR000446-1"/>
    </source>
</evidence>
<dbReference type="SUPFAM" id="SSF52151">
    <property type="entry name" value="FabD/lysophospholipase-like"/>
    <property type="match status" value="1"/>
</dbReference>
<gene>
    <name evidence="10" type="primary">fabD</name>
    <name evidence="11" type="ORF">JH395_08210</name>
    <name evidence="8" type="ORF">Lp19_3076</name>
    <name evidence="10" type="ORF">LPJSA22_01586</name>
    <name evidence="9" type="ORF">NAB2_1084</name>
    <name evidence="7" type="ORF">Nizo2260_0535</name>
</gene>
<dbReference type="SMART" id="SM00827">
    <property type="entry name" value="PKS_AT"/>
    <property type="match status" value="1"/>
</dbReference>
<dbReference type="Proteomes" id="UP000076872">
    <property type="component" value="Unassembled WGS sequence"/>
</dbReference>
<dbReference type="Proteomes" id="UP000595466">
    <property type="component" value="Chromosome"/>
</dbReference>